<feature type="transmembrane region" description="Helical" evidence="1">
    <location>
        <begin position="6"/>
        <end position="24"/>
    </location>
</feature>
<keyword evidence="1" id="KW-0472">Membrane</keyword>
<protein>
    <submittedName>
        <fullName evidence="2">Uncharacterized protein</fullName>
    </submittedName>
</protein>
<keyword evidence="1" id="KW-0812">Transmembrane</keyword>
<proteinExistence type="predicted"/>
<organism evidence="2 3">
    <name type="scientific">Niallia nealsonii</name>
    <dbReference type="NCBI Taxonomy" id="115979"/>
    <lineage>
        <taxon>Bacteria</taxon>
        <taxon>Bacillati</taxon>
        <taxon>Bacillota</taxon>
        <taxon>Bacilli</taxon>
        <taxon>Bacillales</taxon>
        <taxon>Bacillaceae</taxon>
        <taxon>Niallia</taxon>
    </lineage>
</organism>
<dbReference type="EMBL" id="PISE01000005">
    <property type="protein sequence ID" value="PKG25258.1"/>
    <property type="molecule type" value="Genomic_DNA"/>
</dbReference>
<dbReference type="AlphaFoldDB" id="A0A2N0Z6W2"/>
<accession>A0A2N0Z6W2</accession>
<keyword evidence="3" id="KW-1185">Reference proteome</keyword>
<dbReference type="OrthoDB" id="9960948at2"/>
<evidence type="ECO:0000256" key="1">
    <source>
        <dbReference type="SAM" id="Phobius"/>
    </source>
</evidence>
<feature type="transmembrane region" description="Helical" evidence="1">
    <location>
        <begin position="56"/>
        <end position="78"/>
    </location>
</feature>
<comment type="caution">
    <text evidence="2">The sequence shown here is derived from an EMBL/GenBank/DDBJ whole genome shotgun (WGS) entry which is preliminary data.</text>
</comment>
<keyword evidence="1" id="KW-1133">Transmembrane helix</keyword>
<name>A0A2N0Z6W2_9BACI</name>
<dbReference type="Proteomes" id="UP000233375">
    <property type="component" value="Unassembled WGS sequence"/>
</dbReference>
<dbReference type="RefSeq" id="WP_101175487.1">
    <property type="nucleotide sequence ID" value="NZ_PISE01000005.1"/>
</dbReference>
<evidence type="ECO:0000313" key="3">
    <source>
        <dbReference type="Proteomes" id="UP000233375"/>
    </source>
</evidence>
<evidence type="ECO:0000313" key="2">
    <source>
        <dbReference type="EMBL" id="PKG25258.1"/>
    </source>
</evidence>
<sequence length="80" mass="9088">MYYLLSIGLIILGFLGLFVTIFKYTKEQKNKVKFTGTGQGLDAYIFTNMLNLLPWWIVKIILILSSVIAVFVGIMIILTI</sequence>
<reference evidence="2 3" key="1">
    <citation type="journal article" date="2003" name="Int. J. Syst. Evol. Microbiol.">
        <title>Bacillus nealsonii sp. nov., isolated from a spacecraft-assembly facility, whose spores are gamma-radiation resistant.</title>
        <authorList>
            <person name="Venkateswaran K."/>
            <person name="Kempf M."/>
            <person name="Chen F."/>
            <person name="Satomi M."/>
            <person name="Nicholson W."/>
            <person name="Kern R."/>
        </authorList>
    </citation>
    <scope>NUCLEOTIDE SEQUENCE [LARGE SCALE GENOMIC DNA]</scope>
    <source>
        <strain evidence="2 3">FO-92</strain>
    </source>
</reference>
<gene>
    <name evidence="2" type="ORF">CWS01_02580</name>
</gene>